<comment type="caution">
    <text evidence="2">The sequence shown here is derived from an EMBL/GenBank/DDBJ whole genome shotgun (WGS) entry which is preliminary data.</text>
</comment>
<sequence length="70" mass="7558">MSATLAPFESTAPLSSSTIVRPEPESSSLNPLYGHSFVRQGNYSDIETKPDYSPSRITAVKPHLVSSAIH</sequence>
<feature type="region of interest" description="Disordered" evidence="1">
    <location>
        <begin position="1"/>
        <end position="35"/>
    </location>
</feature>
<evidence type="ECO:0000313" key="3">
    <source>
        <dbReference type="Proteomes" id="UP000030108"/>
    </source>
</evidence>
<gene>
    <name evidence="2" type="ORF">RSOL_106240</name>
</gene>
<dbReference type="Proteomes" id="UP000030108">
    <property type="component" value="Unassembled WGS sequence"/>
</dbReference>
<proteinExistence type="predicted"/>
<reference evidence="3" key="1">
    <citation type="journal article" date="2014" name="Genome Announc.">
        <title>Draft genome sequence of the plant-pathogenic soil fungus Rhizoctonia solani anastomosis group 3 strain Rhs1AP.</title>
        <authorList>
            <person name="Cubeta M.A."/>
            <person name="Thomas E."/>
            <person name="Dean R.A."/>
            <person name="Jabaji S."/>
            <person name="Neate S.M."/>
            <person name="Tavantzis S."/>
            <person name="Toda T."/>
            <person name="Vilgalys R."/>
            <person name="Bharathan N."/>
            <person name="Fedorova-Abrams N."/>
            <person name="Pakala S.B."/>
            <person name="Pakala S.M."/>
            <person name="Zafar N."/>
            <person name="Joardar V."/>
            <person name="Losada L."/>
            <person name="Nierman W.C."/>
        </authorList>
    </citation>
    <scope>NUCLEOTIDE SEQUENCE [LARGE SCALE GENOMIC DNA]</scope>
    <source>
        <strain evidence="3">AG-3</strain>
    </source>
</reference>
<dbReference type="EMBL" id="JATN01000322">
    <property type="protein sequence ID" value="EUC55260.1"/>
    <property type="molecule type" value="Genomic_DNA"/>
</dbReference>
<accession>X8IZR7</accession>
<organism evidence="2 3">
    <name type="scientific">Rhizoctonia solani AG-3 Rhs1AP</name>
    <dbReference type="NCBI Taxonomy" id="1086054"/>
    <lineage>
        <taxon>Eukaryota</taxon>
        <taxon>Fungi</taxon>
        <taxon>Dikarya</taxon>
        <taxon>Basidiomycota</taxon>
        <taxon>Agaricomycotina</taxon>
        <taxon>Agaricomycetes</taxon>
        <taxon>Cantharellales</taxon>
        <taxon>Ceratobasidiaceae</taxon>
        <taxon>Rhizoctonia</taxon>
    </lineage>
</organism>
<protein>
    <submittedName>
        <fullName evidence="2">Uncharacterized protein</fullName>
    </submittedName>
</protein>
<feature type="compositionally biased region" description="Polar residues" evidence="1">
    <location>
        <begin position="12"/>
        <end position="30"/>
    </location>
</feature>
<evidence type="ECO:0000313" key="2">
    <source>
        <dbReference type="EMBL" id="EUC55260.1"/>
    </source>
</evidence>
<dbReference type="AlphaFoldDB" id="X8IZR7"/>
<name>X8IZR7_9AGAM</name>
<evidence type="ECO:0000256" key="1">
    <source>
        <dbReference type="SAM" id="MobiDB-lite"/>
    </source>
</evidence>